<feature type="domain" description="Prepilin type IV endopeptidase peptidase" evidence="8">
    <location>
        <begin position="115"/>
        <end position="226"/>
    </location>
</feature>
<dbReference type="Pfam" id="PF01478">
    <property type="entry name" value="Peptidase_A24"/>
    <property type="match status" value="1"/>
</dbReference>
<dbReference type="PANTHER" id="PTHR30487">
    <property type="entry name" value="TYPE 4 PREPILIN-LIKE PROTEINS LEADER PEPTIDE-PROCESSING ENZYME"/>
    <property type="match status" value="1"/>
</dbReference>
<evidence type="ECO:0000256" key="7">
    <source>
        <dbReference type="SAM" id="Phobius"/>
    </source>
</evidence>
<feature type="transmembrane region" description="Helical" evidence="7">
    <location>
        <begin position="162"/>
        <end position="181"/>
    </location>
</feature>
<keyword evidence="11" id="KW-1185">Reference proteome</keyword>
<comment type="caution">
    <text evidence="10">The sequence shown here is derived from an EMBL/GenBank/DDBJ whole genome shotgun (WGS) entry which is preliminary data.</text>
</comment>
<evidence type="ECO:0000313" key="11">
    <source>
        <dbReference type="Proteomes" id="UP001500221"/>
    </source>
</evidence>
<dbReference type="InterPro" id="IPR000045">
    <property type="entry name" value="Prepilin_IV_endopep_pep"/>
</dbReference>
<evidence type="ECO:0000259" key="8">
    <source>
        <dbReference type="Pfam" id="PF01478"/>
    </source>
</evidence>
<protein>
    <submittedName>
        <fullName evidence="10">A24 family peptidase</fullName>
    </submittedName>
</protein>
<proteinExistence type="inferred from homology"/>
<feature type="domain" description="Prepilin peptidase A24 N-terminal" evidence="9">
    <location>
        <begin position="21"/>
        <end position="103"/>
    </location>
</feature>
<evidence type="ECO:0000256" key="2">
    <source>
        <dbReference type="ARBA" id="ARBA00005801"/>
    </source>
</evidence>
<keyword evidence="6 7" id="KW-0472">Membrane</keyword>
<keyword evidence="3" id="KW-1003">Cell membrane</keyword>
<organism evidence="10 11">
    <name type="scientific">Nocardioides marinquilinus</name>
    <dbReference type="NCBI Taxonomy" id="1210400"/>
    <lineage>
        <taxon>Bacteria</taxon>
        <taxon>Bacillati</taxon>
        <taxon>Actinomycetota</taxon>
        <taxon>Actinomycetes</taxon>
        <taxon>Propionibacteriales</taxon>
        <taxon>Nocardioidaceae</taxon>
        <taxon>Nocardioides</taxon>
    </lineage>
</organism>
<feature type="transmembrane region" description="Helical" evidence="7">
    <location>
        <begin position="108"/>
        <end position="126"/>
    </location>
</feature>
<evidence type="ECO:0000256" key="3">
    <source>
        <dbReference type="ARBA" id="ARBA00022475"/>
    </source>
</evidence>
<evidence type="ECO:0000256" key="5">
    <source>
        <dbReference type="ARBA" id="ARBA00022989"/>
    </source>
</evidence>
<name>A0ABP9PD14_9ACTN</name>
<dbReference type="InterPro" id="IPR050882">
    <property type="entry name" value="Prepilin_peptidase/N-MTase"/>
</dbReference>
<comment type="similarity">
    <text evidence="2">Belongs to the peptidase A24 family.</text>
</comment>
<feature type="transmembrane region" description="Helical" evidence="7">
    <location>
        <begin position="12"/>
        <end position="34"/>
    </location>
</feature>
<dbReference type="PANTHER" id="PTHR30487:SF0">
    <property type="entry name" value="PREPILIN LEADER PEPTIDASE_N-METHYLTRANSFERASE-RELATED"/>
    <property type="match status" value="1"/>
</dbReference>
<evidence type="ECO:0000256" key="6">
    <source>
        <dbReference type="ARBA" id="ARBA00023136"/>
    </source>
</evidence>
<accession>A0ABP9PD14</accession>
<sequence length="272" mass="27391">MSETLAAAGVPGWLVVALVAVLGLLVGSFLNVVVHRVPAGLSVVSPPSACPGCGHQVRARDNVPVLSWLLLRGRCRDCAAPISARYPLVEAGTGVAFGLTAWRVDDPVVLAAALVVVGAGIALALIDVDHQRLPFAITRVTTLLVVLVVIAGAAAGLTEVDWTAVGVSVGSWTLVYAVLHYGSGGRAMGLGDVALAPVLGLLLGLLGWPAALIGLFAGFAIGTAVLLPLRVAGSLGRGVAVPHGPFMLAGAMLGLFAGVPLANTYLATLGIS</sequence>
<comment type="subcellular location">
    <subcellularLocation>
        <location evidence="1">Cell membrane</location>
        <topology evidence="1">Multi-pass membrane protein</topology>
    </subcellularLocation>
</comment>
<evidence type="ECO:0000256" key="1">
    <source>
        <dbReference type="ARBA" id="ARBA00004651"/>
    </source>
</evidence>
<dbReference type="InterPro" id="IPR010627">
    <property type="entry name" value="Prepilin_pept_A24_N"/>
</dbReference>
<keyword evidence="4 7" id="KW-0812">Transmembrane</keyword>
<feature type="transmembrane region" description="Helical" evidence="7">
    <location>
        <begin position="246"/>
        <end position="266"/>
    </location>
</feature>
<evidence type="ECO:0000256" key="4">
    <source>
        <dbReference type="ARBA" id="ARBA00022692"/>
    </source>
</evidence>
<dbReference type="EMBL" id="BAABKG010000001">
    <property type="protein sequence ID" value="GAA5144208.1"/>
    <property type="molecule type" value="Genomic_DNA"/>
</dbReference>
<reference evidence="11" key="1">
    <citation type="journal article" date="2019" name="Int. J. Syst. Evol. Microbiol.">
        <title>The Global Catalogue of Microorganisms (GCM) 10K type strain sequencing project: providing services to taxonomists for standard genome sequencing and annotation.</title>
        <authorList>
            <consortium name="The Broad Institute Genomics Platform"/>
            <consortium name="The Broad Institute Genome Sequencing Center for Infectious Disease"/>
            <person name="Wu L."/>
            <person name="Ma J."/>
        </authorList>
    </citation>
    <scope>NUCLEOTIDE SEQUENCE [LARGE SCALE GENOMIC DNA]</scope>
    <source>
        <strain evidence="11">JCM 18459</strain>
    </source>
</reference>
<gene>
    <name evidence="10" type="ORF">GCM10023340_11540</name>
</gene>
<evidence type="ECO:0000259" key="9">
    <source>
        <dbReference type="Pfam" id="PF06750"/>
    </source>
</evidence>
<evidence type="ECO:0000313" key="10">
    <source>
        <dbReference type="EMBL" id="GAA5144208.1"/>
    </source>
</evidence>
<dbReference type="Proteomes" id="UP001500221">
    <property type="component" value="Unassembled WGS sequence"/>
</dbReference>
<keyword evidence="5 7" id="KW-1133">Transmembrane helix</keyword>
<feature type="transmembrane region" description="Helical" evidence="7">
    <location>
        <begin position="133"/>
        <end position="156"/>
    </location>
</feature>
<dbReference type="RefSeq" id="WP_345455433.1">
    <property type="nucleotide sequence ID" value="NZ_BAABKG010000001.1"/>
</dbReference>
<dbReference type="Pfam" id="PF06750">
    <property type="entry name" value="A24_N_bact"/>
    <property type="match status" value="1"/>
</dbReference>
<feature type="transmembrane region" description="Helical" evidence="7">
    <location>
        <begin position="193"/>
        <end position="226"/>
    </location>
</feature>